<dbReference type="InterPro" id="IPR016171">
    <property type="entry name" value="Vanillyl_alc_oxidase_C-sub2"/>
</dbReference>
<dbReference type="InterPro" id="IPR016166">
    <property type="entry name" value="FAD-bd_PCMH"/>
</dbReference>
<dbReference type="AlphaFoldDB" id="A0A8I1AHC7"/>
<dbReference type="GO" id="GO:0003885">
    <property type="term" value="F:D-arabinono-1,4-lactone oxidase activity"/>
    <property type="evidence" value="ECO:0007669"/>
    <property type="project" value="InterPro"/>
</dbReference>
<name>A0A8I1AHC7_ACIBZ</name>
<dbReference type="Pfam" id="PF01565">
    <property type="entry name" value="FAD_binding_4"/>
    <property type="match status" value="1"/>
</dbReference>
<gene>
    <name evidence="1" type="ORF">I9054_017235</name>
</gene>
<sequence>MSIMNQQQWNNWSGFQHSQPEHILKPTSIDELKNIVQNHHKIRVVGAGHSFTPLVCTDATLLSLDHFSGVENVNTALTQANIWSGTRLFNLDQYLEPIQQSLMQQGDIDQQSLAGAVSTGTHGTGLNLHCISAYVEAFELLTASGDILTCSRQDNPNIFEAGRVSLGSLGILTKITMQNKPRYKLKEHVRLCSVKEFFENIDLWKTQHRHIECFAFSHADQLILKTLDITDEDIQPRKLSWPSEDALLTICCSLTKSFPALNPKLQKLLGVFIKPTTFVDWSSQIFPTPRETKFNEMEYQIPIESGMECLEAVLTALKNAKAQTFFPVEFRFVKGDDIWLSPFYRQDSISISVHQYHKQAPNQLFDEIEPIFQHYRGRPHWGKMHNMGASQLQALYPKWDDFMQLRAQLDPTQKFLNPYLEKLFFTA</sequence>
<dbReference type="PIRSF" id="PIRSF000136">
    <property type="entry name" value="LGO_GLO"/>
    <property type="match status" value="1"/>
</dbReference>
<dbReference type="Pfam" id="PF04030">
    <property type="entry name" value="ALO"/>
    <property type="match status" value="1"/>
</dbReference>
<dbReference type="NCBIfam" id="TIGR01679">
    <property type="entry name" value="bact_FAD_ox"/>
    <property type="match status" value="1"/>
</dbReference>
<dbReference type="InterPro" id="IPR036318">
    <property type="entry name" value="FAD-bd_PCMH-like_sf"/>
</dbReference>
<proteinExistence type="predicted"/>
<organism evidence="1 2">
    <name type="scientific">Acinetobacter bereziniae</name>
    <name type="common">Acinetobacter genomosp. 10</name>
    <dbReference type="NCBI Taxonomy" id="106648"/>
    <lineage>
        <taxon>Bacteria</taxon>
        <taxon>Pseudomonadati</taxon>
        <taxon>Pseudomonadota</taxon>
        <taxon>Gammaproteobacteria</taxon>
        <taxon>Moraxellales</taxon>
        <taxon>Moraxellaceae</taxon>
        <taxon>Acinetobacter</taxon>
    </lineage>
</organism>
<dbReference type="InterPro" id="IPR016169">
    <property type="entry name" value="FAD-bd_PCMH_sub2"/>
</dbReference>
<dbReference type="Proteomes" id="UP000644140">
    <property type="component" value="Chromosome"/>
</dbReference>
<accession>A0A8I1AHC7</accession>
<dbReference type="GO" id="GO:0071949">
    <property type="term" value="F:FAD binding"/>
    <property type="evidence" value="ECO:0007669"/>
    <property type="project" value="InterPro"/>
</dbReference>
<dbReference type="Gene3D" id="1.10.45.10">
    <property type="entry name" value="Vanillyl-alcohol Oxidase, Chain A, domain 4"/>
    <property type="match status" value="1"/>
</dbReference>
<reference evidence="1" key="1">
    <citation type="submission" date="2022-02" db="EMBL/GenBank/DDBJ databases">
        <title>Characterization of Tn125 harboring carbapenem-resistant Acinetobacter bereziniae clinical isolates.</title>
        <authorList>
            <person name="Wong N.-K."/>
            <person name="Pan Q."/>
        </authorList>
    </citation>
    <scope>NUCLEOTIDE SEQUENCE</scope>
    <source>
        <strain evidence="1">GD03393</strain>
    </source>
</reference>
<dbReference type="EMBL" id="CP092085">
    <property type="protein sequence ID" value="UUO00007.1"/>
    <property type="molecule type" value="Genomic_DNA"/>
</dbReference>
<evidence type="ECO:0000313" key="1">
    <source>
        <dbReference type="EMBL" id="UUO00007.1"/>
    </source>
</evidence>
<dbReference type="PANTHER" id="PTHR43762:SF1">
    <property type="entry name" value="D-ARABINONO-1,4-LACTONE OXIDASE"/>
    <property type="match status" value="1"/>
</dbReference>
<protein>
    <submittedName>
        <fullName evidence="1">FAD-binding protein</fullName>
    </submittedName>
</protein>
<dbReference type="SUPFAM" id="SSF56176">
    <property type="entry name" value="FAD-binding/transporter-associated domain-like"/>
    <property type="match status" value="1"/>
</dbReference>
<dbReference type="GO" id="GO:0016020">
    <property type="term" value="C:membrane"/>
    <property type="evidence" value="ECO:0007669"/>
    <property type="project" value="InterPro"/>
</dbReference>
<evidence type="ECO:0000313" key="2">
    <source>
        <dbReference type="Proteomes" id="UP000644140"/>
    </source>
</evidence>
<dbReference type="Gene3D" id="3.30.465.10">
    <property type="match status" value="1"/>
</dbReference>
<dbReference type="InterPro" id="IPR016167">
    <property type="entry name" value="FAD-bd_PCMH_sub1"/>
</dbReference>
<dbReference type="InterPro" id="IPR007173">
    <property type="entry name" value="ALO_C"/>
</dbReference>
<dbReference type="InterPro" id="IPR006094">
    <property type="entry name" value="Oxid_FAD_bind_N"/>
</dbReference>
<dbReference type="PROSITE" id="PS51387">
    <property type="entry name" value="FAD_PCMH"/>
    <property type="match status" value="1"/>
</dbReference>
<dbReference type="Gene3D" id="3.30.43.10">
    <property type="entry name" value="Uridine Diphospho-n-acetylenolpyruvylglucosamine Reductase, domain 2"/>
    <property type="match status" value="1"/>
</dbReference>
<dbReference type="PANTHER" id="PTHR43762">
    <property type="entry name" value="L-GULONOLACTONE OXIDASE"/>
    <property type="match status" value="1"/>
</dbReference>
<dbReference type="InterPro" id="IPR010031">
    <property type="entry name" value="FAD_lactone_oxidase-like"/>
</dbReference>
<dbReference type="Gene3D" id="3.30.70.2520">
    <property type="match status" value="1"/>
</dbReference>